<accession>A0A2T2YU53</accession>
<protein>
    <submittedName>
        <fullName evidence="2">Uncharacterized protein</fullName>
    </submittedName>
</protein>
<comment type="caution">
    <text evidence="2">The sequence shown here is derived from an EMBL/GenBank/DDBJ whole genome shotgun (WGS) entry which is preliminary data.</text>
</comment>
<feature type="chain" id="PRO_5015772019" evidence="1">
    <location>
        <begin position="33"/>
        <end position="84"/>
    </location>
</feature>
<proteinExistence type="predicted"/>
<sequence length="84" mass="8571">MQLFERNTMKRLAVLAVAVAAFGIAPAGIAGAETGIPLEYSNTDQITATSPVVLQTGSTVIDLLAYIGAGCIGSWSPAPPAHCL</sequence>
<dbReference type="RefSeq" id="WP_063027349.1">
    <property type="nucleotide sequence ID" value="NZ_PYHS01000019.1"/>
</dbReference>
<dbReference type="Proteomes" id="UP000241647">
    <property type="component" value="Unassembled WGS sequence"/>
</dbReference>
<evidence type="ECO:0000313" key="3">
    <source>
        <dbReference type="Proteomes" id="UP000241647"/>
    </source>
</evidence>
<reference evidence="2 3" key="1">
    <citation type="submission" date="2018-02" db="EMBL/GenBank/DDBJ databases">
        <title>8 Nocardia nova and 1 Nocardia cyriacigeorgica strain used for evolution to TMP-SMX.</title>
        <authorList>
            <person name="Mehta H."/>
            <person name="Weng J."/>
            <person name="Shamoo Y."/>
        </authorList>
    </citation>
    <scope>NUCLEOTIDE SEQUENCE [LARGE SCALE GENOMIC DNA]</scope>
    <source>
        <strain evidence="2 3">ATCC 33727</strain>
    </source>
</reference>
<name>A0A2T2YU53_9NOCA</name>
<feature type="signal peptide" evidence="1">
    <location>
        <begin position="1"/>
        <end position="32"/>
    </location>
</feature>
<keyword evidence="1" id="KW-0732">Signal</keyword>
<organism evidence="2 3">
    <name type="scientific">Nocardia nova</name>
    <dbReference type="NCBI Taxonomy" id="37330"/>
    <lineage>
        <taxon>Bacteria</taxon>
        <taxon>Bacillati</taxon>
        <taxon>Actinomycetota</taxon>
        <taxon>Actinomycetes</taxon>
        <taxon>Mycobacteriales</taxon>
        <taxon>Nocardiaceae</taxon>
        <taxon>Nocardia</taxon>
    </lineage>
</organism>
<dbReference type="AlphaFoldDB" id="A0A2T2YU53"/>
<dbReference type="EMBL" id="PYHS01000019">
    <property type="protein sequence ID" value="PSR59033.1"/>
    <property type="molecule type" value="Genomic_DNA"/>
</dbReference>
<gene>
    <name evidence="2" type="ORF">C8259_28210</name>
</gene>
<evidence type="ECO:0000313" key="2">
    <source>
        <dbReference type="EMBL" id="PSR59033.1"/>
    </source>
</evidence>
<evidence type="ECO:0000256" key="1">
    <source>
        <dbReference type="SAM" id="SignalP"/>
    </source>
</evidence>